<accession>A0AAD6RVA5</accession>
<proteinExistence type="predicted"/>
<evidence type="ECO:0000313" key="3">
    <source>
        <dbReference type="EMBL" id="KAJ7015528.1"/>
    </source>
</evidence>
<keyword evidence="1" id="KW-0732">Signal</keyword>
<feature type="chain" id="PRO_5042441659" evidence="1">
    <location>
        <begin position="20"/>
        <end position="76"/>
    </location>
</feature>
<organism evidence="3 4">
    <name type="scientific">Populus alba x Populus x berolinensis</name>
    <dbReference type="NCBI Taxonomy" id="444605"/>
    <lineage>
        <taxon>Eukaryota</taxon>
        <taxon>Viridiplantae</taxon>
        <taxon>Streptophyta</taxon>
        <taxon>Embryophyta</taxon>
        <taxon>Tracheophyta</taxon>
        <taxon>Spermatophyta</taxon>
        <taxon>Magnoliopsida</taxon>
        <taxon>eudicotyledons</taxon>
        <taxon>Gunneridae</taxon>
        <taxon>Pentapetalae</taxon>
        <taxon>rosids</taxon>
        <taxon>fabids</taxon>
        <taxon>Malpighiales</taxon>
        <taxon>Salicaceae</taxon>
        <taxon>Saliceae</taxon>
        <taxon>Populus</taxon>
    </lineage>
</organism>
<evidence type="ECO:0000256" key="1">
    <source>
        <dbReference type="SAM" id="SignalP"/>
    </source>
</evidence>
<protein>
    <submittedName>
        <fullName evidence="3">Uncharacterized protein</fullName>
    </submittedName>
</protein>
<dbReference type="EMBL" id="JAQIZT010000001">
    <property type="protein sequence ID" value="KAJ7015301.1"/>
    <property type="molecule type" value="Genomic_DNA"/>
</dbReference>
<evidence type="ECO:0000313" key="2">
    <source>
        <dbReference type="EMBL" id="KAJ7015301.1"/>
    </source>
</evidence>
<dbReference type="AlphaFoldDB" id="A0AAD6RVA5"/>
<keyword evidence="4" id="KW-1185">Reference proteome</keyword>
<name>A0AAD6RVA5_9ROSI</name>
<comment type="caution">
    <text evidence="3">The sequence shown here is derived from an EMBL/GenBank/DDBJ whole genome shotgun (WGS) entry which is preliminary data.</text>
</comment>
<dbReference type="EMBL" id="JAQIZT010000001">
    <property type="protein sequence ID" value="KAJ7015528.1"/>
    <property type="molecule type" value="Genomic_DNA"/>
</dbReference>
<gene>
    <name evidence="2" type="ORF">NC653_004572</name>
    <name evidence="3" type="ORF">NC653_004738</name>
</gene>
<reference evidence="3 4" key="1">
    <citation type="journal article" date="2023" name="Mol. Ecol. Resour.">
        <title>Chromosome-level genome assembly of a triploid poplar Populus alba 'Berolinensis'.</title>
        <authorList>
            <person name="Chen S."/>
            <person name="Yu Y."/>
            <person name="Wang X."/>
            <person name="Wang S."/>
            <person name="Zhang T."/>
            <person name="Zhou Y."/>
            <person name="He R."/>
            <person name="Meng N."/>
            <person name="Wang Y."/>
            <person name="Liu W."/>
            <person name="Liu Z."/>
            <person name="Liu J."/>
            <person name="Guo Q."/>
            <person name="Huang H."/>
            <person name="Sederoff R.R."/>
            <person name="Wang G."/>
            <person name="Qu G."/>
            <person name="Chen S."/>
        </authorList>
    </citation>
    <scope>NUCLEOTIDE SEQUENCE [LARGE SCALE GENOMIC DNA]</scope>
    <source>
        <strain evidence="3">SC-2020</strain>
    </source>
</reference>
<evidence type="ECO:0000313" key="4">
    <source>
        <dbReference type="Proteomes" id="UP001164929"/>
    </source>
</evidence>
<sequence>MKNLFFSVLFLLSFLFCLANINEAAVPCSTVNSKAAACLGFATGKLRSQLLIAALGCMILPKLLKQLMIRRLFANA</sequence>
<dbReference type="Proteomes" id="UP001164929">
    <property type="component" value="Chromosome 1"/>
</dbReference>
<feature type="signal peptide" evidence="1">
    <location>
        <begin position="1"/>
        <end position="19"/>
    </location>
</feature>